<dbReference type="SFLD" id="SFLDG00002">
    <property type="entry name" value="C1.7:_P-type_atpase_like"/>
    <property type="match status" value="1"/>
</dbReference>
<dbReference type="RefSeq" id="WP_009547092.1">
    <property type="nucleotide sequence ID" value="NC_010546.1"/>
</dbReference>
<dbReference type="Gene3D" id="3.40.1110.10">
    <property type="entry name" value="Calcium-transporting ATPase, cytoplasmic domain N"/>
    <property type="match status" value="1"/>
</dbReference>
<dbReference type="SFLD" id="SFLDS00003">
    <property type="entry name" value="Haloacid_Dehalogenase"/>
    <property type="match status" value="1"/>
</dbReference>
<dbReference type="InterPro" id="IPR036412">
    <property type="entry name" value="HAD-like_sf"/>
</dbReference>
<dbReference type="PANTHER" id="PTHR48085:SF5">
    <property type="entry name" value="CADMIUM_ZINC-TRANSPORTING ATPASE HMA4-RELATED"/>
    <property type="match status" value="1"/>
</dbReference>
<evidence type="ECO:0000256" key="3">
    <source>
        <dbReference type="ARBA" id="ARBA00022692"/>
    </source>
</evidence>
<keyword evidence="6" id="KW-0472">Membrane</keyword>
<keyword evidence="10" id="KW-1185">Reference proteome</keyword>
<dbReference type="PROSITE" id="PS00154">
    <property type="entry name" value="ATPASE_E1_E2"/>
    <property type="match status" value="1"/>
</dbReference>
<dbReference type="STRING" id="43989.cce_1010"/>
<reference evidence="9 10" key="1">
    <citation type="journal article" date="2008" name="Proc. Natl. Acad. Sci. U.S.A.">
        <title>The genome of Cyanothece 51142, a unicellular diazotrophic cyanobacterium important in the marine nitrogen cycle.</title>
        <authorList>
            <person name="Welsh E.A."/>
            <person name="Liberton M."/>
            <person name="Stoeckel J."/>
            <person name="Loh T."/>
            <person name="Elvitigala T."/>
            <person name="Wang C."/>
            <person name="Wollam A."/>
            <person name="Fulton R.S."/>
            <person name="Clifton S.W."/>
            <person name="Jacobs J.M."/>
            <person name="Aurora R."/>
            <person name="Ghosh B.K."/>
            <person name="Sherman L.A."/>
            <person name="Smith R.D."/>
            <person name="Wilson R.K."/>
            <person name="Pakrasi H.B."/>
        </authorList>
    </citation>
    <scope>NUCLEOTIDE SEQUENCE [LARGE SCALE GENOMIC DNA]</scope>
    <source>
        <strain evidence="10">ATCC 51142 / BH68</strain>
    </source>
</reference>
<dbReference type="GO" id="GO:0005524">
    <property type="term" value="F:ATP binding"/>
    <property type="evidence" value="ECO:0007669"/>
    <property type="project" value="UniProtKB-UniRule"/>
</dbReference>
<keyword evidence="7" id="KW-0479">Metal-binding</keyword>
<dbReference type="NCBIfam" id="TIGR01512">
    <property type="entry name" value="ATPase-IB2_Cd"/>
    <property type="match status" value="1"/>
</dbReference>
<dbReference type="InterPro" id="IPR051014">
    <property type="entry name" value="Cation_Transport_ATPase_IB"/>
</dbReference>
<dbReference type="InterPro" id="IPR018303">
    <property type="entry name" value="ATPase_P-typ_P_site"/>
</dbReference>
<evidence type="ECO:0000256" key="2">
    <source>
        <dbReference type="ARBA" id="ARBA00006024"/>
    </source>
</evidence>
<comment type="subcellular location">
    <subcellularLocation>
        <location evidence="7">Cell membrane</location>
    </subcellularLocation>
    <subcellularLocation>
        <location evidence="1">Membrane</location>
        <topology evidence="1">Multi-pass membrane protein</topology>
    </subcellularLocation>
</comment>
<dbReference type="Pfam" id="PF00702">
    <property type="entry name" value="Hydrolase"/>
    <property type="match status" value="1"/>
</dbReference>
<evidence type="ECO:0000259" key="8">
    <source>
        <dbReference type="Pfam" id="PF00122"/>
    </source>
</evidence>
<dbReference type="GO" id="GO:0016887">
    <property type="term" value="F:ATP hydrolysis activity"/>
    <property type="evidence" value="ECO:0007669"/>
    <property type="project" value="InterPro"/>
</dbReference>
<evidence type="ECO:0000256" key="7">
    <source>
        <dbReference type="RuleBase" id="RU362081"/>
    </source>
</evidence>
<evidence type="ECO:0000256" key="4">
    <source>
        <dbReference type="ARBA" id="ARBA00022967"/>
    </source>
</evidence>
<dbReference type="SUPFAM" id="SSF56784">
    <property type="entry name" value="HAD-like"/>
    <property type="match status" value="1"/>
</dbReference>
<keyword evidence="7" id="KW-0547">Nucleotide-binding</keyword>
<dbReference type="SFLD" id="SFLDF00027">
    <property type="entry name" value="p-type_atpase"/>
    <property type="match status" value="1"/>
</dbReference>
<dbReference type="InterPro" id="IPR023299">
    <property type="entry name" value="ATPase_P-typ_cyto_dom_N"/>
</dbReference>
<keyword evidence="7" id="KW-0067">ATP-binding</keyword>
<feature type="domain" description="P-type ATPase A" evidence="8">
    <location>
        <begin position="206"/>
        <end position="301"/>
    </location>
</feature>
<dbReference type="InterPro" id="IPR059000">
    <property type="entry name" value="ATPase_P-type_domA"/>
</dbReference>
<evidence type="ECO:0000256" key="5">
    <source>
        <dbReference type="ARBA" id="ARBA00022989"/>
    </source>
</evidence>
<dbReference type="OrthoDB" id="438550at2"/>
<evidence type="ECO:0000256" key="1">
    <source>
        <dbReference type="ARBA" id="ARBA00004141"/>
    </source>
</evidence>
<dbReference type="InterPro" id="IPR044492">
    <property type="entry name" value="P_typ_ATPase_HD_dom"/>
</dbReference>
<dbReference type="eggNOG" id="COG2217">
    <property type="taxonomic scope" value="Bacteria"/>
</dbReference>
<dbReference type="PRINTS" id="PR00120">
    <property type="entry name" value="HATPASE"/>
</dbReference>
<protein>
    <submittedName>
        <fullName evidence="9">Cation-transporting ATPase</fullName>
    </submittedName>
</protein>
<organism evidence="9 10">
    <name type="scientific">Crocosphaera subtropica (strain ATCC 51142 / BH68)</name>
    <name type="common">Cyanothece sp. (strain ATCC 51142)</name>
    <dbReference type="NCBI Taxonomy" id="43989"/>
    <lineage>
        <taxon>Bacteria</taxon>
        <taxon>Bacillati</taxon>
        <taxon>Cyanobacteriota</taxon>
        <taxon>Cyanophyceae</taxon>
        <taxon>Oscillatoriophycideae</taxon>
        <taxon>Chroococcales</taxon>
        <taxon>Aphanothecaceae</taxon>
        <taxon>Crocosphaera</taxon>
        <taxon>Crocosphaera subtropica</taxon>
    </lineage>
</organism>
<dbReference type="Proteomes" id="UP000001203">
    <property type="component" value="Chromosome circular"/>
</dbReference>
<evidence type="ECO:0000313" key="9">
    <source>
        <dbReference type="EMBL" id="ACB50361.1"/>
    </source>
</evidence>
<dbReference type="EMBL" id="CP000806">
    <property type="protein sequence ID" value="ACB50361.1"/>
    <property type="molecule type" value="Genomic_DNA"/>
</dbReference>
<gene>
    <name evidence="9" type="ordered locus">cce_1010</name>
</gene>
<dbReference type="PANTHER" id="PTHR48085">
    <property type="entry name" value="CADMIUM/ZINC-TRANSPORTING ATPASE HMA2-RELATED"/>
    <property type="match status" value="1"/>
</dbReference>
<keyword evidence="7" id="KW-1003">Cell membrane</keyword>
<dbReference type="Pfam" id="PF00122">
    <property type="entry name" value="E1-E2_ATPase"/>
    <property type="match status" value="1"/>
</dbReference>
<dbReference type="SUPFAM" id="SSF81653">
    <property type="entry name" value="Calcium ATPase, transduction domain A"/>
    <property type="match status" value="1"/>
</dbReference>
<accession>B1WT31</accession>
<sequence>MKTIPQIIHHIPGRVRFRIHRLSYDRRFALRLKQLLKAAYPIQTVRLNDWAACVVIAYHAKKEFDIETYIIHLIEKAESYHYLIAENKANNPLEEWSSLTLPSLATLLGFGASKLPIPGLKLIASLMLLKAAFPVVKRAYESLSSEQKINIDCLDSLALLFSGLQGQMVTPALVITLHELGDIIREKTARSTEIKTSNLLDTIGHFAWVEQDNQIIHVESHRVEIGDTVVVYPGESIPVDGKVIKGKAIIDQQQLTGESMPIVAEKDSYVYASTLLRSGEIRIKCEKVAYETRAAASIELLDKAPVHDTRMANYAANLAEQLMMPSLCLAGMILIITKDPQRVASILTLDFVTGIRVSIPTAFLGALNHTTRHGILVRSGRTLELLSEIDTIVFDKTGTLTEGNIKVVGVETVRETLDPRTLVQLAASAEQRITHPVAEAIAHYAQQENIDILPRDHWDYEVGLGMVATIIGKTILVGSKKLLISKGVIIHETEKMQEKSALSPIYVACNGEFQGIIYYTDPLRPQSAKLIHHLQHQYDIEVHLLTGDNQTRATEVGKQLQIPLSNVHAEAFPEDKARIVSGLHHRGKTVAFVGDGLNDSVALAYADVSISFENGSDIARDTADVVLMNNDLTDLLEAIAIAKETKALINQNTLMVVAPNLAALGLATTVGLNPLLATLVHNGTAIVAGLNSLRPLVQHHLETN</sequence>
<dbReference type="GO" id="GO:0005886">
    <property type="term" value="C:plasma membrane"/>
    <property type="evidence" value="ECO:0007669"/>
    <property type="project" value="UniProtKB-SubCell"/>
</dbReference>
<proteinExistence type="inferred from homology"/>
<comment type="similarity">
    <text evidence="2 7">Belongs to the cation transport ATPase (P-type) (TC 3.A.3) family. Type IB subfamily.</text>
</comment>
<dbReference type="InterPro" id="IPR027256">
    <property type="entry name" value="P-typ_ATPase_IB"/>
</dbReference>
<dbReference type="GO" id="GO:0046872">
    <property type="term" value="F:metal ion binding"/>
    <property type="evidence" value="ECO:0007669"/>
    <property type="project" value="UniProtKB-KW"/>
</dbReference>
<dbReference type="HOGENOM" id="CLU_001771_6_3_3"/>
<dbReference type="PRINTS" id="PR00119">
    <property type="entry name" value="CATATPASE"/>
</dbReference>
<dbReference type="KEGG" id="cyt:cce_1010"/>
<keyword evidence="5" id="KW-1133">Transmembrane helix</keyword>
<dbReference type="Gene3D" id="2.70.150.10">
    <property type="entry name" value="Calcium-transporting ATPase, cytoplasmic transduction domain A"/>
    <property type="match status" value="1"/>
</dbReference>
<name>B1WT31_CROS5</name>
<evidence type="ECO:0000256" key="6">
    <source>
        <dbReference type="ARBA" id="ARBA00023136"/>
    </source>
</evidence>
<dbReference type="NCBIfam" id="TIGR01494">
    <property type="entry name" value="ATPase_P-type"/>
    <property type="match status" value="1"/>
</dbReference>
<keyword evidence="4" id="KW-1278">Translocase</keyword>
<dbReference type="NCBIfam" id="TIGR01525">
    <property type="entry name" value="ATPase-IB_hvy"/>
    <property type="match status" value="1"/>
</dbReference>
<dbReference type="AlphaFoldDB" id="B1WT31"/>
<dbReference type="Gene3D" id="3.40.50.1000">
    <property type="entry name" value="HAD superfamily/HAD-like"/>
    <property type="match status" value="1"/>
</dbReference>
<dbReference type="InterPro" id="IPR023214">
    <property type="entry name" value="HAD_sf"/>
</dbReference>
<keyword evidence="3" id="KW-0812">Transmembrane</keyword>
<dbReference type="InterPro" id="IPR008250">
    <property type="entry name" value="ATPase_P-typ_transduc_dom_A_sf"/>
</dbReference>
<dbReference type="GO" id="GO:0019829">
    <property type="term" value="F:ATPase-coupled monoatomic cation transmembrane transporter activity"/>
    <property type="evidence" value="ECO:0007669"/>
    <property type="project" value="InterPro"/>
</dbReference>
<dbReference type="InterPro" id="IPR001757">
    <property type="entry name" value="P_typ_ATPase"/>
</dbReference>
<evidence type="ECO:0000313" key="10">
    <source>
        <dbReference type="Proteomes" id="UP000001203"/>
    </source>
</evidence>